<keyword evidence="3 6" id="KW-0812">Transmembrane</keyword>
<feature type="transmembrane region" description="Helical" evidence="7">
    <location>
        <begin position="133"/>
        <end position="151"/>
    </location>
</feature>
<evidence type="ECO:0000256" key="1">
    <source>
        <dbReference type="ARBA" id="ARBA00004127"/>
    </source>
</evidence>
<dbReference type="GO" id="GO:0008137">
    <property type="term" value="F:NADH dehydrogenase (ubiquinone) activity"/>
    <property type="evidence" value="ECO:0007669"/>
    <property type="project" value="InterPro"/>
</dbReference>
<feature type="transmembrane region" description="Helical" evidence="7">
    <location>
        <begin position="409"/>
        <end position="429"/>
    </location>
</feature>
<evidence type="ECO:0000256" key="3">
    <source>
        <dbReference type="ARBA" id="ARBA00022692"/>
    </source>
</evidence>
<dbReference type="GO" id="GO:0003954">
    <property type="term" value="F:NADH dehydrogenase activity"/>
    <property type="evidence" value="ECO:0007669"/>
    <property type="project" value="TreeGrafter"/>
</dbReference>
<dbReference type="GO" id="GO:0016020">
    <property type="term" value="C:membrane"/>
    <property type="evidence" value="ECO:0007669"/>
    <property type="project" value="UniProtKB-SubCell"/>
</dbReference>
<protein>
    <submittedName>
        <fullName evidence="9">NADH-quinone oxidoreductase subunit M</fullName>
        <ecNumber evidence="9">1.6.5.11</ecNumber>
    </submittedName>
</protein>
<feature type="transmembrane region" description="Helical" evidence="7">
    <location>
        <begin position="372"/>
        <end position="389"/>
    </location>
</feature>
<keyword evidence="9" id="KW-0560">Oxidoreductase</keyword>
<evidence type="ECO:0000259" key="8">
    <source>
        <dbReference type="Pfam" id="PF00361"/>
    </source>
</evidence>
<evidence type="ECO:0000313" key="10">
    <source>
        <dbReference type="Proteomes" id="UP000580839"/>
    </source>
</evidence>
<dbReference type="PRINTS" id="PR01437">
    <property type="entry name" value="NUOXDRDTASE4"/>
</dbReference>
<dbReference type="Pfam" id="PF00361">
    <property type="entry name" value="Proton_antipo_M"/>
    <property type="match status" value="1"/>
</dbReference>
<dbReference type="GO" id="GO:0015990">
    <property type="term" value="P:electron transport coupled proton transport"/>
    <property type="evidence" value="ECO:0007669"/>
    <property type="project" value="TreeGrafter"/>
</dbReference>
<feature type="transmembrane region" description="Helical" evidence="7">
    <location>
        <begin position="454"/>
        <end position="474"/>
    </location>
</feature>
<dbReference type="AlphaFoldDB" id="A0A849SPC7"/>
<sequence>MHGTWLSWIVFLPLIGAAAVMLLPQRFTRLVATLFAAAEVAIALPLWWRMDSSNGAWQFAELRDWIPSWGASYSLAVDGISSLLVLMTVVVTLIAVVGAFNSVDKRAREFFALILALETGMLGTFLATDLLLFYVFWEAMLIPMYLLIGVWGGQRRIYAALKFFLYTMVGSVLMLVAILWLYFHHRSEAGFATFALDAYYGLPLAAAAQTWLFLAFALAFAIKVPMFPFHTWLPDAHVEAPTAGSVILAAVLLKMGTYGFLRFAMPIFPVASAEFTPWIVALAIIGILYGALVAMVQPDLKKLVAYSSVSHLGFCMLGLYALNTQGITGAMLQMLNHGVSTGALFLLVGMIYERRHTRLIADFGGLWKPIPVFAVIFLIVMLSSIGLPGTNGFIGEFLVLLGAFRVNPWWAAAAAVGVILSACYMLWMFQRVVFGPVTHPENEKLTDLSMRERLVFAPLLVLIFWMGVAPQPFIDRMQASIGRTLQIVNVRTRTSHAMNDAPILVAPAAIAPTASGGTR</sequence>
<keyword evidence="4 7" id="KW-1133">Transmembrane helix</keyword>
<evidence type="ECO:0000256" key="4">
    <source>
        <dbReference type="ARBA" id="ARBA00022989"/>
    </source>
</evidence>
<dbReference type="Proteomes" id="UP000580839">
    <property type="component" value="Unassembled WGS sequence"/>
</dbReference>
<evidence type="ECO:0000256" key="2">
    <source>
        <dbReference type="ARBA" id="ARBA00009025"/>
    </source>
</evidence>
<comment type="similarity">
    <text evidence="2">Belongs to the complex I subunit 4 family.</text>
</comment>
<dbReference type="EMBL" id="JABFRW010000144">
    <property type="protein sequence ID" value="NOT34737.1"/>
    <property type="molecule type" value="Genomic_DNA"/>
</dbReference>
<dbReference type="PANTHER" id="PTHR43507:SF1">
    <property type="entry name" value="NADH-UBIQUINONE OXIDOREDUCTASE CHAIN 4"/>
    <property type="match status" value="1"/>
</dbReference>
<evidence type="ECO:0000256" key="5">
    <source>
        <dbReference type="ARBA" id="ARBA00023136"/>
    </source>
</evidence>
<evidence type="ECO:0000256" key="6">
    <source>
        <dbReference type="RuleBase" id="RU000320"/>
    </source>
</evidence>
<evidence type="ECO:0000256" key="7">
    <source>
        <dbReference type="SAM" id="Phobius"/>
    </source>
</evidence>
<dbReference type="NCBIfam" id="NF004500">
    <property type="entry name" value="PRK05846.1-4"/>
    <property type="match status" value="1"/>
</dbReference>
<reference evidence="9 10" key="1">
    <citation type="submission" date="2020-04" db="EMBL/GenBank/DDBJ databases">
        <title>Metagenomic profiling of ammonia- and methane-oxidizing microorganisms in a Dutch drinking water treatment plant.</title>
        <authorList>
            <person name="Poghosyan L."/>
            <person name="Leucker S."/>
        </authorList>
    </citation>
    <scope>NUCLEOTIDE SEQUENCE [LARGE SCALE GENOMIC DNA]</scope>
    <source>
        <strain evidence="9">S-RSF-IL-03</strain>
    </source>
</reference>
<dbReference type="InterPro" id="IPR010227">
    <property type="entry name" value="NADH_Q_OxRdtase_chainM/4"/>
</dbReference>
<dbReference type="GO" id="GO:0042773">
    <property type="term" value="P:ATP synthesis coupled electron transport"/>
    <property type="evidence" value="ECO:0007669"/>
    <property type="project" value="InterPro"/>
</dbReference>
<feature type="domain" description="NADH:quinone oxidoreductase/Mrp antiporter transmembrane" evidence="8">
    <location>
        <begin position="127"/>
        <end position="418"/>
    </location>
</feature>
<keyword evidence="5 7" id="KW-0472">Membrane</keyword>
<accession>A0A849SPC7</accession>
<feature type="transmembrane region" description="Helical" evidence="7">
    <location>
        <begin position="30"/>
        <end position="48"/>
    </location>
</feature>
<comment type="subcellular location">
    <subcellularLocation>
        <location evidence="1">Endomembrane system</location>
        <topology evidence="1">Multi-pass membrane protein</topology>
    </subcellularLocation>
    <subcellularLocation>
        <location evidence="6">Membrane</location>
        <topology evidence="6">Multi-pass membrane protein</topology>
    </subcellularLocation>
</comment>
<gene>
    <name evidence="9" type="ORF">HOP12_11280</name>
</gene>
<dbReference type="GO" id="GO:0048039">
    <property type="term" value="F:ubiquinone binding"/>
    <property type="evidence" value="ECO:0007669"/>
    <property type="project" value="TreeGrafter"/>
</dbReference>
<feature type="transmembrane region" description="Helical" evidence="7">
    <location>
        <begin position="163"/>
        <end position="183"/>
    </location>
</feature>
<feature type="transmembrane region" description="Helical" evidence="7">
    <location>
        <begin position="110"/>
        <end position="127"/>
    </location>
</feature>
<dbReference type="InterPro" id="IPR001750">
    <property type="entry name" value="ND/Mrp_TM"/>
</dbReference>
<feature type="transmembrane region" description="Helical" evidence="7">
    <location>
        <begin position="243"/>
        <end position="263"/>
    </location>
</feature>
<feature type="transmembrane region" description="Helical" evidence="7">
    <location>
        <begin position="303"/>
        <end position="322"/>
    </location>
</feature>
<organism evidence="9 10">
    <name type="scientific">Eiseniibacteriota bacterium</name>
    <dbReference type="NCBI Taxonomy" id="2212470"/>
    <lineage>
        <taxon>Bacteria</taxon>
        <taxon>Candidatus Eiseniibacteriota</taxon>
    </lineage>
</organism>
<comment type="caution">
    <text evidence="9">The sequence shown here is derived from an EMBL/GenBank/DDBJ whole genome shotgun (WGS) entry which is preliminary data.</text>
</comment>
<evidence type="ECO:0000313" key="9">
    <source>
        <dbReference type="EMBL" id="NOT34737.1"/>
    </source>
</evidence>
<feature type="transmembrane region" description="Helical" evidence="7">
    <location>
        <begin position="198"/>
        <end position="222"/>
    </location>
</feature>
<feature type="transmembrane region" description="Helical" evidence="7">
    <location>
        <begin position="80"/>
        <end position="103"/>
    </location>
</feature>
<feature type="transmembrane region" description="Helical" evidence="7">
    <location>
        <begin position="275"/>
        <end position="296"/>
    </location>
</feature>
<dbReference type="PANTHER" id="PTHR43507">
    <property type="entry name" value="NADH-UBIQUINONE OXIDOREDUCTASE CHAIN 4"/>
    <property type="match status" value="1"/>
</dbReference>
<name>A0A849SPC7_UNCEI</name>
<dbReference type="InterPro" id="IPR003918">
    <property type="entry name" value="NADH_UbQ_OxRdtase"/>
</dbReference>
<dbReference type="GO" id="GO:0012505">
    <property type="term" value="C:endomembrane system"/>
    <property type="evidence" value="ECO:0007669"/>
    <property type="project" value="UniProtKB-SubCell"/>
</dbReference>
<feature type="transmembrane region" description="Helical" evidence="7">
    <location>
        <begin position="6"/>
        <end position="23"/>
    </location>
</feature>
<feature type="transmembrane region" description="Helical" evidence="7">
    <location>
        <begin position="334"/>
        <end position="352"/>
    </location>
</feature>
<dbReference type="EC" id="1.6.5.11" evidence="9"/>
<dbReference type="NCBIfam" id="TIGR01972">
    <property type="entry name" value="NDH_I_M"/>
    <property type="match status" value="1"/>
</dbReference>
<proteinExistence type="inferred from homology"/>